<evidence type="ECO:0000313" key="2">
    <source>
        <dbReference type="Proteomes" id="UP001140096"/>
    </source>
</evidence>
<keyword evidence="1" id="KW-0436">Ligase</keyword>
<comment type="caution">
    <text evidence="1">The sequence shown here is derived from an EMBL/GenBank/DDBJ whole genome shotgun (WGS) entry which is preliminary data.</text>
</comment>
<reference evidence="1" key="1">
    <citation type="submission" date="2022-07" db="EMBL/GenBank/DDBJ databases">
        <title>Phylogenomic reconstructions and comparative analyses of Kickxellomycotina fungi.</title>
        <authorList>
            <person name="Reynolds N.K."/>
            <person name="Stajich J.E."/>
            <person name="Barry K."/>
            <person name="Grigoriev I.V."/>
            <person name="Crous P."/>
            <person name="Smith M.E."/>
        </authorList>
    </citation>
    <scope>NUCLEOTIDE SEQUENCE</scope>
    <source>
        <strain evidence="1">CBS 102833</strain>
    </source>
</reference>
<feature type="non-terminal residue" evidence="1">
    <location>
        <position position="406"/>
    </location>
</feature>
<dbReference type="EMBL" id="JANBUP010001970">
    <property type="protein sequence ID" value="KAJ2802542.1"/>
    <property type="molecule type" value="Genomic_DNA"/>
</dbReference>
<proteinExistence type="predicted"/>
<dbReference type="EC" id="6.2.1.3" evidence="1"/>
<gene>
    <name evidence="1" type="primary">FAA4</name>
    <name evidence="1" type="ORF">H4S07_004668</name>
</gene>
<sequence>MALDGVSLWRVVASMCANHIYTLNLETFPLVQTTSAAFLGSCALAVGNHFMWFFYFIQNLAHPFGHVCALMFFCVWMVPLALFVSVTPVDASLPSARIDKTPTRRFHTTADRVVDRAQPDITNIYAGLLRGRDARPDYKSLGKRDVLGTVTEEKTVQHKVDGKLEQTTKEWSYFKLSEYKWMSYAQVYEFTKNLGAGYVNLGLKPKSRVLIYAPTSREWQLCAFGAFSQSMQIVTAYDTLGESGLLHAMNQAKVDLVFLKADQMPTFARIMDEIETVKHVVYYQDLYGMPKGCEEAIEKVRAKFGVSTIDEVHDLGKANPVELTLADGQDIAMVMYTSGSTGKPKGVLICHQGVMSVAGGIHEFIQPYLEYYNDVVLSYLPLSHVLAFFVDVYCIYSGLAVGYGTP</sequence>
<name>A0ACC1L7I0_9FUNG</name>
<accession>A0ACC1L7I0</accession>
<keyword evidence="2" id="KW-1185">Reference proteome</keyword>
<organism evidence="1 2">
    <name type="scientific">Coemansia furcata</name>
    <dbReference type="NCBI Taxonomy" id="417177"/>
    <lineage>
        <taxon>Eukaryota</taxon>
        <taxon>Fungi</taxon>
        <taxon>Fungi incertae sedis</taxon>
        <taxon>Zoopagomycota</taxon>
        <taxon>Kickxellomycotina</taxon>
        <taxon>Kickxellomycetes</taxon>
        <taxon>Kickxellales</taxon>
        <taxon>Kickxellaceae</taxon>
        <taxon>Coemansia</taxon>
    </lineage>
</organism>
<evidence type="ECO:0000313" key="1">
    <source>
        <dbReference type="EMBL" id="KAJ2802542.1"/>
    </source>
</evidence>
<protein>
    <submittedName>
        <fullName evidence="1">Long-chain fatty acid-CoA ligase</fullName>
        <ecNumber evidence="1">6.2.1.3</ecNumber>
    </submittedName>
</protein>
<dbReference type="Proteomes" id="UP001140096">
    <property type="component" value="Unassembled WGS sequence"/>
</dbReference>